<dbReference type="RefSeq" id="XP_460311.2">
    <property type="nucleotide sequence ID" value="XM_460311.1"/>
</dbReference>
<dbReference type="CDD" id="cd00067">
    <property type="entry name" value="GAL4"/>
    <property type="match status" value="1"/>
</dbReference>
<dbReference type="InterPro" id="IPR036864">
    <property type="entry name" value="Zn2-C6_fun-type_DNA-bd_sf"/>
</dbReference>
<dbReference type="eggNOG" id="ENOG502SD6I">
    <property type="taxonomic scope" value="Eukaryota"/>
</dbReference>
<sequence length="538" mass="61949">MKPSDNSMQRILRVTSDDIISKSVSKKMKRSTRGCCSCKKRKVKCDEGKPKCKNCNRIKLDCQWPEATNHGYKKVVYIKSALINKKEDNNNAETWPAISCDSSVSPTSYAFSPPSIFPPEQYRLWLPGVDLSRQDAYFYFSFIDRFLPTIAHPFVREKVSTTRLLLRHAAEFPILREIYFACGVSILAFDFPSYKEIATTRYSKALALLFNVMKGSSVDMREDWLLNAVQMLQILCLRDNFTKSGSIHGLQHFRVAYKIIAKRLQSYSNELDKFHSSLVLVEYEKAEISSRFWKTFSPFNRVLVENLVFNYSVVILFCEHKDLETIVPNPFKATALFSFYSTVDSSMKDNWFNINVFGPTTEAFEIAAKCTWSCRRGLPLDADNIEIHRKLLANAEMNLSIAESTEDNSSNITTHKNMTIAKIMLRGSIILLRKMLNLETVCASDFQPEVNNMIKDIANPYNDDIIFPVWSLVVGSFASKLPIQWKFFRSKLVDLLHRSSSYTIQYVLNYLDGIWELYEDEGPFELLFKTTILDRTCI</sequence>
<dbReference type="EMBL" id="CR382137">
    <property type="protein sequence ID" value="CAG88595.2"/>
    <property type="molecule type" value="Genomic_DNA"/>
</dbReference>
<dbReference type="InterPro" id="IPR001138">
    <property type="entry name" value="Zn2Cys6_DnaBD"/>
</dbReference>
<proteinExistence type="predicted"/>
<dbReference type="InParanoid" id="Q6BNA9"/>
<dbReference type="GO" id="GO:0000981">
    <property type="term" value="F:DNA-binding transcription factor activity, RNA polymerase II-specific"/>
    <property type="evidence" value="ECO:0007669"/>
    <property type="project" value="InterPro"/>
</dbReference>
<evidence type="ECO:0000259" key="2">
    <source>
        <dbReference type="PROSITE" id="PS50048"/>
    </source>
</evidence>
<dbReference type="OMA" id="KLDCQWP"/>
<dbReference type="STRING" id="284592.Q6BNA9"/>
<protein>
    <submittedName>
        <fullName evidence="3">DEHA2E23298p</fullName>
    </submittedName>
</protein>
<dbReference type="SMART" id="SM00066">
    <property type="entry name" value="GAL4"/>
    <property type="match status" value="1"/>
</dbReference>
<evidence type="ECO:0000256" key="1">
    <source>
        <dbReference type="ARBA" id="ARBA00023242"/>
    </source>
</evidence>
<dbReference type="GeneID" id="2902191"/>
<dbReference type="Proteomes" id="UP000000599">
    <property type="component" value="Chromosome E"/>
</dbReference>
<dbReference type="Gene3D" id="4.10.240.10">
    <property type="entry name" value="Zn(2)-C6 fungal-type DNA-binding domain"/>
    <property type="match status" value="1"/>
</dbReference>
<dbReference type="GO" id="GO:0008270">
    <property type="term" value="F:zinc ion binding"/>
    <property type="evidence" value="ECO:0007669"/>
    <property type="project" value="InterPro"/>
</dbReference>
<keyword evidence="1" id="KW-0539">Nucleus</keyword>
<dbReference type="PANTHER" id="PTHR37534:SF46">
    <property type="entry name" value="ZN(II)2CYS6 TRANSCRIPTION FACTOR (EUROFUNG)"/>
    <property type="match status" value="1"/>
</dbReference>
<keyword evidence="4" id="KW-1185">Reference proteome</keyword>
<dbReference type="VEuPathDB" id="FungiDB:DEHA2E23298g"/>
<dbReference type="PANTHER" id="PTHR37534">
    <property type="entry name" value="TRANSCRIPTIONAL ACTIVATOR PROTEIN UGA3"/>
    <property type="match status" value="1"/>
</dbReference>
<dbReference type="Pfam" id="PF00172">
    <property type="entry name" value="Zn_clus"/>
    <property type="match status" value="1"/>
</dbReference>
<dbReference type="AlphaFoldDB" id="Q6BNA9"/>
<dbReference type="KEGG" id="dha:DEHA2E23298g"/>
<reference evidence="3 4" key="1">
    <citation type="journal article" date="2004" name="Nature">
        <title>Genome evolution in yeasts.</title>
        <authorList>
            <consortium name="Genolevures"/>
            <person name="Dujon B."/>
            <person name="Sherman D."/>
            <person name="Fischer G."/>
            <person name="Durrens P."/>
            <person name="Casaregola S."/>
            <person name="Lafontaine I."/>
            <person name="de Montigny J."/>
            <person name="Marck C."/>
            <person name="Neuveglise C."/>
            <person name="Talla E."/>
            <person name="Goffard N."/>
            <person name="Frangeul L."/>
            <person name="Aigle M."/>
            <person name="Anthouard V."/>
            <person name="Babour A."/>
            <person name="Barbe V."/>
            <person name="Barnay S."/>
            <person name="Blanchin S."/>
            <person name="Beckerich J.M."/>
            <person name="Beyne E."/>
            <person name="Bleykasten C."/>
            <person name="Boisrame A."/>
            <person name="Boyer J."/>
            <person name="Cattolico L."/>
            <person name="Confanioleri F."/>
            <person name="de Daruvar A."/>
            <person name="Despons L."/>
            <person name="Fabre E."/>
            <person name="Fairhead C."/>
            <person name="Ferry-Dumazet H."/>
            <person name="Groppi A."/>
            <person name="Hantraye F."/>
            <person name="Hennequin C."/>
            <person name="Jauniaux N."/>
            <person name="Joyet P."/>
            <person name="Kachouri R."/>
            <person name="Kerrest A."/>
            <person name="Koszul R."/>
            <person name="Lemaire M."/>
            <person name="Lesur I."/>
            <person name="Ma L."/>
            <person name="Muller H."/>
            <person name="Nicaud J.M."/>
            <person name="Nikolski M."/>
            <person name="Oztas S."/>
            <person name="Ozier-Kalogeropoulos O."/>
            <person name="Pellenz S."/>
            <person name="Potier S."/>
            <person name="Richard G.F."/>
            <person name="Straub M.L."/>
            <person name="Suleau A."/>
            <person name="Swennene D."/>
            <person name="Tekaia F."/>
            <person name="Wesolowski-Louvel M."/>
            <person name="Westhof E."/>
            <person name="Wirth B."/>
            <person name="Zeniou-Meyer M."/>
            <person name="Zivanovic I."/>
            <person name="Bolotin-Fukuhara M."/>
            <person name="Thierry A."/>
            <person name="Bouchier C."/>
            <person name="Caudron B."/>
            <person name="Scarpelli C."/>
            <person name="Gaillardin C."/>
            <person name="Weissenbach J."/>
            <person name="Wincker P."/>
            <person name="Souciet J.L."/>
        </authorList>
    </citation>
    <scope>NUCLEOTIDE SEQUENCE [LARGE SCALE GENOMIC DNA]</scope>
    <source>
        <strain evidence="4">ATCC 36239 / CBS 767 / BCRC 21394 / JCM 1990 / NBRC 0083 / IGC 2968</strain>
    </source>
</reference>
<organism evidence="3 4">
    <name type="scientific">Debaryomyces hansenii (strain ATCC 36239 / CBS 767 / BCRC 21394 / JCM 1990 / NBRC 0083 / IGC 2968)</name>
    <name type="common">Yeast</name>
    <name type="synonym">Torulaspora hansenii</name>
    <dbReference type="NCBI Taxonomy" id="284592"/>
    <lineage>
        <taxon>Eukaryota</taxon>
        <taxon>Fungi</taxon>
        <taxon>Dikarya</taxon>
        <taxon>Ascomycota</taxon>
        <taxon>Saccharomycotina</taxon>
        <taxon>Pichiomycetes</taxon>
        <taxon>Debaryomycetaceae</taxon>
        <taxon>Debaryomyces</taxon>
    </lineage>
</organism>
<gene>
    <name evidence="3" type="ordered locus">DEHA2E23298g</name>
</gene>
<dbReference type="PROSITE" id="PS50048">
    <property type="entry name" value="ZN2_CY6_FUNGAL_2"/>
    <property type="match status" value="1"/>
</dbReference>
<feature type="domain" description="Zn(2)-C6 fungal-type" evidence="2">
    <location>
        <begin position="34"/>
        <end position="64"/>
    </location>
</feature>
<evidence type="ECO:0000313" key="3">
    <source>
        <dbReference type="EMBL" id="CAG88595.2"/>
    </source>
</evidence>
<name>Q6BNA9_DEBHA</name>
<dbReference type="HOGENOM" id="CLU_519817_0_0_1"/>
<dbReference type="PROSITE" id="PS00463">
    <property type="entry name" value="ZN2_CY6_FUNGAL_1"/>
    <property type="match status" value="1"/>
</dbReference>
<evidence type="ECO:0000313" key="4">
    <source>
        <dbReference type="Proteomes" id="UP000000599"/>
    </source>
</evidence>
<dbReference type="OrthoDB" id="3598904at2759"/>
<accession>Q6BNA9</accession>
<dbReference type="SUPFAM" id="SSF57701">
    <property type="entry name" value="Zn2/Cys6 DNA-binding domain"/>
    <property type="match status" value="1"/>
</dbReference>